<evidence type="ECO:0000313" key="1">
    <source>
        <dbReference type="EMBL" id="GBL84430.1"/>
    </source>
</evidence>
<name>A0A4Y2AX57_ARAVE</name>
<dbReference type="Proteomes" id="UP000499080">
    <property type="component" value="Unassembled WGS sequence"/>
</dbReference>
<protein>
    <submittedName>
        <fullName evidence="1">Uncharacterized protein</fullName>
    </submittedName>
</protein>
<proteinExistence type="predicted"/>
<comment type="caution">
    <text evidence="1">The sequence shown here is derived from an EMBL/GenBank/DDBJ whole genome shotgun (WGS) entry which is preliminary data.</text>
</comment>
<reference evidence="1 2" key="1">
    <citation type="journal article" date="2019" name="Sci. Rep.">
        <title>Orb-weaving spider Araneus ventricosus genome elucidates the spidroin gene catalogue.</title>
        <authorList>
            <person name="Kono N."/>
            <person name="Nakamura H."/>
            <person name="Ohtoshi R."/>
            <person name="Moran D.A.P."/>
            <person name="Shinohara A."/>
            <person name="Yoshida Y."/>
            <person name="Fujiwara M."/>
            <person name="Mori M."/>
            <person name="Tomita M."/>
            <person name="Arakawa K."/>
        </authorList>
    </citation>
    <scope>NUCLEOTIDE SEQUENCE [LARGE SCALE GENOMIC DNA]</scope>
</reference>
<dbReference type="EMBL" id="BGPR01000037">
    <property type="protein sequence ID" value="GBL84430.1"/>
    <property type="molecule type" value="Genomic_DNA"/>
</dbReference>
<dbReference type="AlphaFoldDB" id="A0A4Y2AX57"/>
<sequence length="91" mass="10421">MKHLSQFSSFASDVVGVTSLFILRKQTAKMRVKTSLGQSETFVSESKDYAEAEGIKDYKKAVGDKSWPLSEENARRRSLHKWKRHCQDISL</sequence>
<gene>
    <name evidence="1" type="ORF">AVEN_117191_1</name>
</gene>
<organism evidence="1 2">
    <name type="scientific">Araneus ventricosus</name>
    <name type="common">Orbweaver spider</name>
    <name type="synonym">Epeira ventricosa</name>
    <dbReference type="NCBI Taxonomy" id="182803"/>
    <lineage>
        <taxon>Eukaryota</taxon>
        <taxon>Metazoa</taxon>
        <taxon>Ecdysozoa</taxon>
        <taxon>Arthropoda</taxon>
        <taxon>Chelicerata</taxon>
        <taxon>Arachnida</taxon>
        <taxon>Araneae</taxon>
        <taxon>Araneomorphae</taxon>
        <taxon>Entelegynae</taxon>
        <taxon>Araneoidea</taxon>
        <taxon>Araneidae</taxon>
        <taxon>Araneus</taxon>
    </lineage>
</organism>
<keyword evidence="2" id="KW-1185">Reference proteome</keyword>
<accession>A0A4Y2AX57</accession>
<evidence type="ECO:0000313" key="2">
    <source>
        <dbReference type="Proteomes" id="UP000499080"/>
    </source>
</evidence>